<feature type="region of interest" description="Disordered" evidence="1">
    <location>
        <begin position="1639"/>
        <end position="1697"/>
    </location>
</feature>
<dbReference type="eggNOG" id="ENOG502T6MS">
    <property type="taxonomic scope" value="Eukaryota"/>
</dbReference>
<gene>
    <name evidence="2" type="ORF">THAPSDRAFT_21584</name>
</gene>
<name>B8BWR1_THAPS</name>
<protein>
    <recommendedName>
        <fullName evidence="4">Methyltransferase domain-containing protein</fullName>
    </recommendedName>
</protein>
<feature type="compositionally biased region" description="Polar residues" evidence="1">
    <location>
        <begin position="1403"/>
        <end position="1423"/>
    </location>
</feature>
<dbReference type="InterPro" id="IPR029063">
    <property type="entry name" value="SAM-dependent_MTases_sf"/>
</dbReference>
<feature type="compositionally biased region" description="Low complexity" evidence="1">
    <location>
        <begin position="1350"/>
        <end position="1367"/>
    </location>
</feature>
<evidence type="ECO:0000313" key="2">
    <source>
        <dbReference type="EMBL" id="EED94077.1"/>
    </source>
</evidence>
<dbReference type="Gene3D" id="3.40.50.150">
    <property type="entry name" value="Vaccinia Virus protein VP39"/>
    <property type="match status" value="1"/>
</dbReference>
<dbReference type="SUPFAM" id="SSF53335">
    <property type="entry name" value="S-adenosyl-L-methionine-dependent methyltransferases"/>
    <property type="match status" value="1"/>
</dbReference>
<proteinExistence type="predicted"/>
<dbReference type="EMBL" id="CM000640">
    <property type="protein sequence ID" value="EED94077.1"/>
    <property type="molecule type" value="Genomic_DNA"/>
</dbReference>
<evidence type="ECO:0000256" key="1">
    <source>
        <dbReference type="SAM" id="MobiDB-lite"/>
    </source>
</evidence>
<feature type="region of interest" description="Disordered" evidence="1">
    <location>
        <begin position="430"/>
        <end position="454"/>
    </location>
</feature>
<feature type="compositionally biased region" description="Low complexity" evidence="1">
    <location>
        <begin position="933"/>
        <end position="971"/>
    </location>
</feature>
<feature type="region of interest" description="Disordered" evidence="1">
    <location>
        <begin position="910"/>
        <end position="1177"/>
    </location>
</feature>
<dbReference type="KEGG" id="tps:THAPSDRAFT_21584"/>
<dbReference type="Proteomes" id="UP000001449">
    <property type="component" value="Chromosome 3"/>
</dbReference>
<feature type="compositionally biased region" description="Acidic residues" evidence="1">
    <location>
        <begin position="1048"/>
        <end position="1060"/>
    </location>
</feature>
<feature type="compositionally biased region" description="Polar residues" evidence="1">
    <location>
        <begin position="430"/>
        <end position="444"/>
    </location>
</feature>
<dbReference type="InParanoid" id="B8BWR1"/>
<dbReference type="PaxDb" id="35128-Thaps21584"/>
<feature type="compositionally biased region" description="Polar residues" evidence="1">
    <location>
        <begin position="1330"/>
        <end position="1344"/>
    </location>
</feature>
<evidence type="ECO:0000313" key="3">
    <source>
        <dbReference type="Proteomes" id="UP000001449"/>
    </source>
</evidence>
<feature type="compositionally biased region" description="Low complexity" evidence="1">
    <location>
        <begin position="1648"/>
        <end position="1663"/>
    </location>
</feature>
<dbReference type="GeneID" id="7442433"/>
<feature type="region of interest" description="Disordered" evidence="1">
    <location>
        <begin position="1308"/>
        <end position="1430"/>
    </location>
</feature>
<dbReference type="GO" id="GO:0008276">
    <property type="term" value="F:protein methyltransferase activity"/>
    <property type="evidence" value="ECO:0000318"/>
    <property type="project" value="GO_Central"/>
</dbReference>
<sequence>MIIDLKPRLLTNSNTNVVPVPLRRSDGSSPWCYAAILSPIIAMGDGDDVEDDTAPQQPPSPTLPPGANFLATQVWPSSRIASFVIEKHLDPSWTVCELGCGPALPSLTAAKMGAKVIATDYDLFALEMVRAAAEEQGFVAGDGEDQRFITRQFDLTSKENELPSADLYIMSDVFESSAVAEGAAWHVQSLLSKSDNDDSVTKTTKNSDDATKPMSRVWVFAQSDRSQRDFFLAKMRECHNFNNKTLGWTSNHTPDRDARLWLFDLDETVVQQMSDVAGGVGIALGSFPIVSPRLVQDLELLTDELVIFLHVKSIPYCSFHWILTNPKNCSTNSIGRKLTIASYYQPKRPRAKFWRGRRCAAEHHITLNGFQRQGGFYTNTHHRLKQRMDGTEIFHRQSDGDIESSHRLLLPQEMMKFSSIESVLASNANNVDEDGVSTSSSQPSLRRRGKMTRSTPAMDRITTRIRHGCSSLHLPLLLLACLSTTMLSLLPTTNAGLTIGGASSTDKCYDALQESAGDDNLVDKEEYTTFVNIMSDYAFTYPQYNEESGAWENLPVSEFSQLPIGLQMNFNKLACGGPFISCSEAYLYTDGSGNGESPNDQEIVYLYDVCSGTEEATDVALAEQNATGAPTAKPTEGEVFPSASPVVVTTLPMRLSYQMTVAESVTTVLLMDPNNGMRDDLIAGMSTWMDGTVEGMNDNSGGGDGGGGTAAPQARGGDLFGKRMLRGGSGSSEFDGVRRRLLVGVAESTVTISNVTDVECSTPPQSGDHCLEIDNDMTLDLFDENANAVLDTINSEFDAAIADGSFLATIPQPTQGDIRAIVPGDDSSSSSAVQTPSPAPPSFVPKPFNPDDLLGNPTDSGGGSNAAGIAAGVSVAIVVAMIGLFVVRRRRNMRESEFLKDDNLKKREVGEDALDGAVDGSGKSNPLGDDESSSSSSESGSSSSGSYSSGSSTSGSETGSSYYSNSGSHTSGTGGPPSVSASDTDSQSAASYSSNPYETNNAVPPPPVVNEEAHRAVAASNRSSTSGEGSSKGLYDNMDSGSSVDEASLVEEAEIEEIDSDSSHGSEPSDDREHEYQTNVDLIDSENDLELSHEHLHAHNMNYEGKKEEEDDDSSAGSSGWESSEGESSSTNTGSVESFDPNLENLDVGSSTISRRSEDEYDDLEDRELLPAVINPAVNPVVQRGVMMVSVEEEEDENSTYMSDGSQSSASFSKRSDAAPMGSDIQDAIDRGDWAAVGSTAAILANDPTNQTDNVSYLGGPSFNSGDSAAISEADTFDAARAAEIDQLVETGNWDGVVAVAARYADDASLQSGKTPRSDHGSVSRGRKPWSQNSDDGSIESASIETADASSVRSSSVESQTTRSRTTYSGSASQSEMDETHDDDGTLMSEDQTNVVSSVSSSFASRNQTTITRSMDSSTSASDNAEEKTRMNAYRAEVEALVRRVVPDEIDNIDDIMVQFSGREQELIETLRAMQEKSIAQRARAAVQRSAKKEASRTGSRAIVDDSSEDPSSARDNDTVSAASSHRRSASTNDGNSITEEFADDSSYSTSSSGSGSYSTRSQSEYSDSQGVTRSDYSQSQYSQSEYSESQYSQSQDDSGGSMGVLTVEKSEDGVTKVKTSPGLTQAIDDSDWKAVQSAAAKLDGGNQSAVSSQRSGISSGMSRDSRDEMDDMIDSGNWSGIIDQASNMAAGGHESD</sequence>
<reference evidence="2 3" key="2">
    <citation type="journal article" date="2008" name="Nature">
        <title>The Phaeodactylum genome reveals the evolutionary history of diatom genomes.</title>
        <authorList>
            <person name="Bowler C."/>
            <person name="Allen A.E."/>
            <person name="Badger J.H."/>
            <person name="Grimwood J."/>
            <person name="Jabbari K."/>
            <person name="Kuo A."/>
            <person name="Maheswari U."/>
            <person name="Martens C."/>
            <person name="Maumus F."/>
            <person name="Otillar R.P."/>
            <person name="Rayko E."/>
            <person name="Salamov A."/>
            <person name="Vandepoele K."/>
            <person name="Beszteri B."/>
            <person name="Gruber A."/>
            <person name="Heijde M."/>
            <person name="Katinka M."/>
            <person name="Mock T."/>
            <person name="Valentin K."/>
            <person name="Verret F."/>
            <person name="Berges J.A."/>
            <person name="Brownlee C."/>
            <person name="Cadoret J.P."/>
            <person name="Chiovitti A."/>
            <person name="Choi C.J."/>
            <person name="Coesel S."/>
            <person name="De Martino A."/>
            <person name="Detter J.C."/>
            <person name="Durkin C."/>
            <person name="Falciatore A."/>
            <person name="Fournet J."/>
            <person name="Haruta M."/>
            <person name="Huysman M.J."/>
            <person name="Jenkins B.D."/>
            <person name="Jiroutova K."/>
            <person name="Jorgensen R.E."/>
            <person name="Joubert Y."/>
            <person name="Kaplan A."/>
            <person name="Kroger N."/>
            <person name="Kroth P.G."/>
            <person name="La Roche J."/>
            <person name="Lindquist E."/>
            <person name="Lommer M."/>
            <person name="Martin-Jezequel V."/>
            <person name="Lopez P.J."/>
            <person name="Lucas S."/>
            <person name="Mangogna M."/>
            <person name="McGinnis K."/>
            <person name="Medlin L.K."/>
            <person name="Montsant A."/>
            <person name="Oudot-Le Secq M.P."/>
            <person name="Napoli C."/>
            <person name="Obornik M."/>
            <person name="Parker M.S."/>
            <person name="Petit J.L."/>
            <person name="Porcel B.M."/>
            <person name="Poulsen N."/>
            <person name="Robison M."/>
            <person name="Rychlewski L."/>
            <person name="Rynearson T.A."/>
            <person name="Schmutz J."/>
            <person name="Shapiro H."/>
            <person name="Siaut M."/>
            <person name="Stanley M."/>
            <person name="Sussman M.R."/>
            <person name="Taylor A.R."/>
            <person name="Vardi A."/>
            <person name="von Dassow P."/>
            <person name="Vyverman W."/>
            <person name="Willis A."/>
            <person name="Wyrwicz L.S."/>
            <person name="Rokhsar D.S."/>
            <person name="Weissenbach J."/>
            <person name="Armbrust E.V."/>
            <person name="Green B.R."/>
            <person name="Van de Peer Y."/>
            <person name="Grigoriev I.V."/>
        </authorList>
    </citation>
    <scope>NUCLEOTIDE SEQUENCE [LARGE SCALE GENOMIC DNA]</scope>
    <source>
        <strain evidence="2 3">CCMP1335</strain>
    </source>
</reference>
<accession>B8BWR1</accession>
<reference evidence="2 3" key="1">
    <citation type="journal article" date="2004" name="Science">
        <title>The genome of the diatom Thalassiosira pseudonana: ecology, evolution, and metabolism.</title>
        <authorList>
            <person name="Armbrust E.V."/>
            <person name="Berges J.A."/>
            <person name="Bowler C."/>
            <person name="Green B.R."/>
            <person name="Martinez D."/>
            <person name="Putnam N.H."/>
            <person name="Zhou S."/>
            <person name="Allen A.E."/>
            <person name="Apt K.E."/>
            <person name="Bechner M."/>
            <person name="Brzezinski M.A."/>
            <person name="Chaal B.K."/>
            <person name="Chiovitti A."/>
            <person name="Davis A.K."/>
            <person name="Demarest M.S."/>
            <person name="Detter J.C."/>
            <person name="Glavina T."/>
            <person name="Goodstein D."/>
            <person name="Hadi M.Z."/>
            <person name="Hellsten U."/>
            <person name="Hildebrand M."/>
            <person name="Jenkins B.D."/>
            <person name="Jurka J."/>
            <person name="Kapitonov V.V."/>
            <person name="Kroger N."/>
            <person name="Lau W.W."/>
            <person name="Lane T.W."/>
            <person name="Larimer F.W."/>
            <person name="Lippmeier J.C."/>
            <person name="Lucas S."/>
            <person name="Medina M."/>
            <person name="Montsant A."/>
            <person name="Obornik M."/>
            <person name="Parker M.S."/>
            <person name="Palenik B."/>
            <person name="Pazour G.J."/>
            <person name="Richardson P.M."/>
            <person name="Rynearson T.A."/>
            <person name="Saito M.A."/>
            <person name="Schwartz D.C."/>
            <person name="Thamatrakoln K."/>
            <person name="Valentin K."/>
            <person name="Vardi A."/>
            <person name="Wilkerson F.P."/>
            <person name="Rokhsar D.S."/>
        </authorList>
    </citation>
    <scope>NUCLEOTIDE SEQUENCE [LARGE SCALE GENOMIC DNA]</scope>
    <source>
        <strain evidence="2 3">CCMP1335</strain>
    </source>
</reference>
<feature type="region of interest" description="Disordered" evidence="1">
    <location>
        <begin position="1192"/>
        <end position="1225"/>
    </location>
</feature>
<organism evidence="2 3">
    <name type="scientific">Thalassiosira pseudonana</name>
    <name type="common">Marine diatom</name>
    <name type="synonym">Cyclotella nana</name>
    <dbReference type="NCBI Taxonomy" id="35128"/>
    <lineage>
        <taxon>Eukaryota</taxon>
        <taxon>Sar</taxon>
        <taxon>Stramenopiles</taxon>
        <taxon>Ochrophyta</taxon>
        <taxon>Bacillariophyta</taxon>
        <taxon>Coscinodiscophyceae</taxon>
        <taxon>Thalassiosirophycidae</taxon>
        <taxon>Thalassiosirales</taxon>
        <taxon>Thalassiosiraceae</taxon>
        <taxon>Thalassiosira</taxon>
    </lineage>
</organism>
<feature type="compositionally biased region" description="Basic and acidic residues" evidence="1">
    <location>
        <begin position="1061"/>
        <end position="1076"/>
    </location>
</feature>
<feature type="compositionally biased region" description="Low complexity" evidence="1">
    <location>
        <begin position="1545"/>
        <end position="1600"/>
    </location>
</feature>
<feature type="compositionally biased region" description="Low complexity" evidence="1">
    <location>
        <begin position="827"/>
        <end position="836"/>
    </location>
</feature>
<feature type="region of interest" description="Disordered" evidence="1">
    <location>
        <begin position="822"/>
        <end position="861"/>
    </location>
</feature>
<evidence type="ECO:0008006" key="4">
    <source>
        <dbReference type="Google" id="ProtNLM"/>
    </source>
</evidence>
<keyword evidence="3" id="KW-1185">Reference proteome</keyword>
<feature type="compositionally biased region" description="Low complexity" evidence="1">
    <location>
        <begin position="1020"/>
        <end position="1033"/>
    </location>
</feature>
<feature type="compositionally biased region" description="Pro residues" evidence="1">
    <location>
        <begin position="837"/>
        <end position="848"/>
    </location>
</feature>
<dbReference type="HOGENOM" id="CLU_241000_0_0_1"/>
<feature type="region of interest" description="Disordered" evidence="1">
    <location>
        <begin position="1481"/>
        <end position="1625"/>
    </location>
</feature>
<dbReference type="RefSeq" id="XP_002288641.1">
    <property type="nucleotide sequence ID" value="XM_002288605.1"/>
</dbReference>
<feature type="compositionally biased region" description="Low complexity" evidence="1">
    <location>
        <begin position="978"/>
        <end position="994"/>
    </location>
</feature>
<feature type="compositionally biased region" description="Low complexity" evidence="1">
    <location>
        <begin position="1115"/>
        <end position="1138"/>
    </location>
</feature>
<feature type="compositionally biased region" description="Polar residues" evidence="1">
    <location>
        <begin position="1199"/>
        <end position="1213"/>
    </location>
</feature>